<accession>A0A1G7ZM17</accession>
<evidence type="ECO:0000313" key="3">
    <source>
        <dbReference type="Proteomes" id="UP000198923"/>
    </source>
</evidence>
<dbReference type="InterPro" id="IPR001387">
    <property type="entry name" value="Cro/C1-type_HTH"/>
</dbReference>
<dbReference type="EMBL" id="FNCN01000011">
    <property type="protein sequence ID" value="SDH09150.1"/>
    <property type="molecule type" value="Genomic_DNA"/>
</dbReference>
<protein>
    <submittedName>
        <fullName evidence="2">Helix-turn-helix domain-containing protein</fullName>
    </submittedName>
</protein>
<sequence length="274" mass="30876">MASNELDPASSPLALFGAELRRIRSAQNLTLEQLAERIMFSPSLVGAIERATRRPGRDFVERCEEELGLSGELIRLWPLISKESSPKWFRSWTRIEQEARTLRTWEPLLVPGLLQTPGYARAVLSGEPGVSMERVEEMLEARLQRQILFQRQTPPMFQALIDESVLHRPIGGAEVMRQQLEHLLKQMAHPRITIQVVPLAVGSTTGLLGGFVIAQLGGAHDAVYLETANNGQVTDRMDDVDAVSLRYDAIRAWAHPLHVSENVIREMLVKYENR</sequence>
<gene>
    <name evidence="2" type="ORF">SAMN05421505_11191</name>
</gene>
<name>A0A1G7ZM17_9ACTN</name>
<dbReference type="STRING" id="504805.SAMN05421505_11191"/>
<dbReference type="OrthoDB" id="3469353at2"/>
<organism evidence="2 3">
    <name type="scientific">Sinosporangium album</name>
    <dbReference type="NCBI Taxonomy" id="504805"/>
    <lineage>
        <taxon>Bacteria</taxon>
        <taxon>Bacillati</taxon>
        <taxon>Actinomycetota</taxon>
        <taxon>Actinomycetes</taxon>
        <taxon>Streptosporangiales</taxon>
        <taxon>Streptosporangiaceae</taxon>
        <taxon>Sinosporangium</taxon>
    </lineage>
</organism>
<dbReference type="Gene3D" id="1.10.260.40">
    <property type="entry name" value="lambda repressor-like DNA-binding domains"/>
    <property type="match status" value="1"/>
</dbReference>
<dbReference type="GO" id="GO:0003677">
    <property type="term" value="F:DNA binding"/>
    <property type="evidence" value="ECO:0007669"/>
    <property type="project" value="InterPro"/>
</dbReference>
<dbReference type="InterPro" id="IPR010982">
    <property type="entry name" value="Lambda_DNA-bd_dom_sf"/>
</dbReference>
<keyword evidence="3" id="KW-1185">Reference proteome</keyword>
<dbReference type="InterPro" id="IPR043917">
    <property type="entry name" value="DUF5753"/>
</dbReference>
<dbReference type="SMART" id="SM00530">
    <property type="entry name" value="HTH_XRE"/>
    <property type="match status" value="1"/>
</dbReference>
<reference evidence="2 3" key="1">
    <citation type="submission" date="2016-10" db="EMBL/GenBank/DDBJ databases">
        <authorList>
            <person name="de Groot N.N."/>
        </authorList>
    </citation>
    <scope>NUCLEOTIDE SEQUENCE [LARGE SCALE GENOMIC DNA]</scope>
    <source>
        <strain evidence="2 3">CPCC 201354</strain>
    </source>
</reference>
<dbReference type="Pfam" id="PF19054">
    <property type="entry name" value="DUF5753"/>
    <property type="match status" value="1"/>
</dbReference>
<dbReference type="RefSeq" id="WP_093170816.1">
    <property type="nucleotide sequence ID" value="NZ_FNCN01000011.1"/>
</dbReference>
<dbReference type="PROSITE" id="PS50943">
    <property type="entry name" value="HTH_CROC1"/>
    <property type="match status" value="1"/>
</dbReference>
<dbReference type="AlphaFoldDB" id="A0A1G7ZM17"/>
<dbReference type="SUPFAM" id="SSF47413">
    <property type="entry name" value="lambda repressor-like DNA-binding domains"/>
    <property type="match status" value="1"/>
</dbReference>
<dbReference type="CDD" id="cd00093">
    <property type="entry name" value="HTH_XRE"/>
    <property type="match status" value="1"/>
</dbReference>
<feature type="domain" description="HTH cro/C1-type" evidence="1">
    <location>
        <begin position="20"/>
        <end position="74"/>
    </location>
</feature>
<evidence type="ECO:0000259" key="1">
    <source>
        <dbReference type="PROSITE" id="PS50943"/>
    </source>
</evidence>
<dbReference type="Proteomes" id="UP000198923">
    <property type="component" value="Unassembled WGS sequence"/>
</dbReference>
<proteinExistence type="predicted"/>
<evidence type="ECO:0000313" key="2">
    <source>
        <dbReference type="EMBL" id="SDH09150.1"/>
    </source>
</evidence>
<dbReference type="Pfam" id="PF13560">
    <property type="entry name" value="HTH_31"/>
    <property type="match status" value="1"/>
</dbReference>